<organism evidence="2 3">
    <name type="scientific">Xenorhabdus taiwanensis</name>
    <dbReference type="NCBI Taxonomy" id="3085177"/>
    <lineage>
        <taxon>Bacteria</taxon>
        <taxon>Pseudomonadati</taxon>
        <taxon>Pseudomonadota</taxon>
        <taxon>Gammaproteobacteria</taxon>
        <taxon>Enterobacterales</taxon>
        <taxon>Morganellaceae</taxon>
        <taxon>Xenorhabdus</taxon>
    </lineage>
</organism>
<reference evidence="2 3" key="1">
    <citation type="submission" date="2023-10" db="EMBL/GenBank/DDBJ databases">
        <title>Xenorhabdus taiwanensis sp. nov., a symbiotic bacterium associated with the entomopathogenic nematode Steinernema taiwanensis.</title>
        <authorList>
            <person name="Tseng C.T."/>
            <person name="Shu H.Y."/>
            <person name="Chen M.H."/>
            <person name="Fang Y.J."/>
            <person name="Wu T.L."/>
            <person name="Lin Y.C."/>
            <person name="Huang C.J."/>
        </authorList>
    </citation>
    <scope>NUCLEOTIDE SEQUENCE [LARGE SCALE GENOMIC DNA]</scope>
    <source>
        <strain evidence="2 3">TCT-1</strain>
    </source>
</reference>
<dbReference type="InterPro" id="IPR014710">
    <property type="entry name" value="RmlC-like_jellyroll"/>
</dbReference>
<keyword evidence="3" id="KW-1185">Reference proteome</keyword>
<gene>
    <name evidence="2" type="ORF">TCT1_18050</name>
</gene>
<evidence type="ECO:0000313" key="2">
    <source>
        <dbReference type="EMBL" id="BET96884.1"/>
    </source>
</evidence>
<accession>A0ABM8JW06</accession>
<dbReference type="Pfam" id="PF15977">
    <property type="entry name" value="HTH_46"/>
    <property type="match status" value="1"/>
</dbReference>
<name>A0ABM8JW06_9GAMM</name>
<protein>
    <recommendedName>
        <fullName evidence="1">IprA winged helix-turn-helix domain-containing protein</fullName>
    </recommendedName>
</protein>
<evidence type="ECO:0000259" key="1">
    <source>
        <dbReference type="Pfam" id="PF15977"/>
    </source>
</evidence>
<dbReference type="Proteomes" id="UP001529514">
    <property type="component" value="Chromosome"/>
</dbReference>
<dbReference type="SUPFAM" id="SSF51206">
    <property type="entry name" value="cAMP-binding domain-like"/>
    <property type="match status" value="1"/>
</dbReference>
<dbReference type="InterPro" id="IPR018490">
    <property type="entry name" value="cNMP-bd_dom_sf"/>
</dbReference>
<evidence type="ECO:0000313" key="3">
    <source>
        <dbReference type="Proteomes" id="UP001529514"/>
    </source>
</evidence>
<proteinExistence type="predicted"/>
<sequence>MGYTPRLLNMKRLVKPVNSFKKVLDALLPHSELIKADLSTQKKVIKIESEFAKFFLLEQGCINMRRINDNLIIATLFSPYIIGLSFYSGAENYYSIELGESCKLYQIPRVSALNTIKKHDLYREWMRIISYKISFLYARDISLFRHCNREVVCSLLSRLMTLPTEFRENITAIKYIEQRCTLSRSCIQRVLFSLKKEGCIEIIDGYLTKVLVLPIESYY</sequence>
<dbReference type="InterPro" id="IPR041687">
    <property type="entry name" value="HTH_46"/>
</dbReference>
<dbReference type="Gene3D" id="2.60.120.10">
    <property type="entry name" value="Jelly Rolls"/>
    <property type="match status" value="1"/>
</dbReference>
<feature type="domain" description="IprA winged helix-turn-helix" evidence="1">
    <location>
        <begin position="150"/>
        <end position="214"/>
    </location>
</feature>
<dbReference type="EMBL" id="AP028978">
    <property type="protein sequence ID" value="BET96884.1"/>
    <property type="molecule type" value="Genomic_DNA"/>
</dbReference>